<accession>D0MGN8</accession>
<evidence type="ECO:0000259" key="1">
    <source>
        <dbReference type="Pfam" id="PF07883"/>
    </source>
</evidence>
<dbReference type="KEGG" id="rmr:Rmar_2731"/>
<dbReference type="PANTHER" id="PTHR40112:SF1">
    <property type="entry name" value="H2HPP ISOMERASE"/>
    <property type="match status" value="1"/>
</dbReference>
<dbReference type="InterPro" id="IPR052535">
    <property type="entry name" value="Bacilysin_H2HPP_isomerase"/>
</dbReference>
<evidence type="ECO:0000313" key="3">
    <source>
        <dbReference type="Proteomes" id="UP000002221"/>
    </source>
</evidence>
<dbReference type="PANTHER" id="PTHR40112">
    <property type="entry name" value="H2HPP ISOMERASE"/>
    <property type="match status" value="1"/>
</dbReference>
<keyword evidence="3" id="KW-1185">Reference proteome</keyword>
<sequence length="113" mass="12690">MDDVQVSAWKALPVVEPAPGMARRLMSGKQAMLAWFEFEPGARVPWHRHENEQFTYVLQGRLRLRIGEEPSREVVLAAGDVVCIPANVPHEAEALEATVSLDVFSPPRQDWLS</sequence>
<proteinExistence type="predicted"/>
<dbReference type="PIRSF" id="PIRSF029883">
    <property type="entry name" value="KdgF"/>
    <property type="match status" value="1"/>
</dbReference>
<dbReference type="RefSeq" id="WP_012845211.1">
    <property type="nucleotide sequence ID" value="NC_013501.1"/>
</dbReference>
<dbReference type="InterPro" id="IPR014710">
    <property type="entry name" value="RmlC-like_jellyroll"/>
</dbReference>
<protein>
    <submittedName>
        <fullName evidence="2">Cupin 2 conserved barrel domain protein</fullName>
    </submittedName>
</protein>
<dbReference type="InterPro" id="IPR025499">
    <property type="entry name" value="KdgF"/>
</dbReference>
<dbReference type="eggNOG" id="COG1917">
    <property type="taxonomic scope" value="Bacteria"/>
</dbReference>
<dbReference type="InterPro" id="IPR011051">
    <property type="entry name" value="RmlC_Cupin_sf"/>
</dbReference>
<dbReference type="CDD" id="cd02238">
    <property type="entry name" value="cupin_KdgF"/>
    <property type="match status" value="1"/>
</dbReference>
<organism evidence="2 3">
    <name type="scientific">Rhodothermus marinus (strain ATCC 43812 / DSM 4252 / R-10)</name>
    <name type="common">Rhodothermus obamensis</name>
    <dbReference type="NCBI Taxonomy" id="518766"/>
    <lineage>
        <taxon>Bacteria</taxon>
        <taxon>Pseudomonadati</taxon>
        <taxon>Rhodothermota</taxon>
        <taxon>Rhodothermia</taxon>
        <taxon>Rhodothermales</taxon>
        <taxon>Rhodothermaceae</taxon>
        <taxon>Rhodothermus</taxon>
    </lineage>
</organism>
<dbReference type="Proteomes" id="UP000002221">
    <property type="component" value="Chromosome"/>
</dbReference>
<dbReference type="AlphaFoldDB" id="D0MGN8"/>
<dbReference type="STRING" id="518766.Rmar_2731"/>
<dbReference type="OrthoDB" id="9811153at2"/>
<feature type="domain" description="Cupin type-2" evidence="1">
    <location>
        <begin position="35"/>
        <end position="96"/>
    </location>
</feature>
<dbReference type="InterPro" id="IPR013096">
    <property type="entry name" value="Cupin_2"/>
</dbReference>
<dbReference type="SUPFAM" id="SSF51182">
    <property type="entry name" value="RmlC-like cupins"/>
    <property type="match status" value="1"/>
</dbReference>
<reference evidence="2 3" key="1">
    <citation type="journal article" date="2009" name="Stand. Genomic Sci.">
        <title>Complete genome sequence of Rhodothermus marinus type strain (R-10).</title>
        <authorList>
            <person name="Nolan M."/>
            <person name="Tindall B.J."/>
            <person name="Pomrenke H."/>
            <person name="Lapidus A."/>
            <person name="Copeland A."/>
            <person name="Glavina Del Rio T."/>
            <person name="Lucas S."/>
            <person name="Chen F."/>
            <person name="Tice H."/>
            <person name="Cheng J.F."/>
            <person name="Saunders E."/>
            <person name="Han C."/>
            <person name="Bruce D."/>
            <person name="Goodwin L."/>
            <person name="Chain P."/>
            <person name="Pitluck S."/>
            <person name="Ovchinikova G."/>
            <person name="Pati A."/>
            <person name="Ivanova N."/>
            <person name="Mavromatis K."/>
            <person name="Chen A."/>
            <person name="Palaniappan K."/>
            <person name="Land M."/>
            <person name="Hauser L."/>
            <person name="Chang Y.J."/>
            <person name="Jeffries C.D."/>
            <person name="Brettin T."/>
            <person name="Goker M."/>
            <person name="Bristow J."/>
            <person name="Eisen J.A."/>
            <person name="Markowitz V."/>
            <person name="Hugenholtz P."/>
            <person name="Kyrpides N.C."/>
            <person name="Klenk H.P."/>
            <person name="Detter J.C."/>
        </authorList>
    </citation>
    <scope>NUCLEOTIDE SEQUENCE [LARGE SCALE GENOMIC DNA]</scope>
    <source>
        <strain evidence="3">ATCC 43812 / DSM 4252 / R-10</strain>
    </source>
</reference>
<name>D0MGN8_RHOM4</name>
<evidence type="ECO:0000313" key="2">
    <source>
        <dbReference type="EMBL" id="ACY49601.1"/>
    </source>
</evidence>
<dbReference type="EMBL" id="CP001807">
    <property type="protein sequence ID" value="ACY49601.1"/>
    <property type="molecule type" value="Genomic_DNA"/>
</dbReference>
<dbReference type="Pfam" id="PF07883">
    <property type="entry name" value="Cupin_2"/>
    <property type="match status" value="1"/>
</dbReference>
<dbReference type="HOGENOM" id="CLU_134269_0_0_10"/>
<gene>
    <name evidence="2" type="ordered locus">Rmar_2731</name>
</gene>
<dbReference type="Gene3D" id="2.60.120.10">
    <property type="entry name" value="Jelly Rolls"/>
    <property type="match status" value="1"/>
</dbReference>